<name>A0ACB9Y8H3_PLABR</name>
<evidence type="ECO:0000313" key="2">
    <source>
        <dbReference type="Proteomes" id="UP001056978"/>
    </source>
</evidence>
<sequence>MINIYNYFSRYNELKRILQNYNVHERVKLNMSCRTYSVIIGKYNKSDKRKFVISSAKIKKGLKTDFIKRNFIYGNKKKKEEENIYLNKIFSKEKDKSSLFGKNNEIIETNNVSNIFVKELLNERNIYYMYMYQYVLIELLKYNNLFINVLHSDCVIAYIIYSFYKIKSTKGDVSNGGSLNARVTTASMCQGAIARASTTNGKRENVYMEKLGKKKKEKKVDNNDKNNNSDNHNYKKNDNDNDDKKKNFFYPHNSTLFIGCSKEKTLALYETIIKLKSADISTYIISNEKSIDNIKKNFFLYNIIVLNIENLNDSCDLGILLEQINFVVVDDVYEIYKKKKSVMLKKIMKYCKEKQERQERGNMVQILLINKLFDGWVVNDMIQYLKNIKYKIIFEKNMNEISSSPKKFNRFSGVTDDICYNPFHYFDLRGYRKNICKHMSINAPLNDDKKFLILFYLLNINKDRKILIYYNKNDIYAFYCFINSYIPCVFISNTYNRSCKNNIVSTLRRSSDYILITNDINIRKIYQVDANLYIHYTFHESVCSYVDVLSDNIIMTEDNPVALGVQNGSSILDKNEESNIEKSSSSSTNEDIVESVLFYNSKKENKEYETLNSLLNFTNYSLPSLRILKNNFLNFLIEEIKNVVIEDHKHIEEAKKIYEKYGHSFISASLYYIQKKKVFLKNFKKKIYTNITFIVEKNILLNTKSKMINFLNELLNFKKNVGDINFFIQNYLYCKRGYILSVPEDIYNIIHKNKNISVNKEKYAAVCMYILYNNYERHFRTTHAKKGECRSKKSIRRFKKRLNIKKEKSEISKLKKWMESSFTVSARNAKKKTSVISDII</sequence>
<evidence type="ECO:0000313" key="1">
    <source>
        <dbReference type="EMBL" id="KAI4838247.1"/>
    </source>
</evidence>
<dbReference type="Proteomes" id="UP001056978">
    <property type="component" value="Chromosome 9"/>
</dbReference>
<gene>
    <name evidence="1" type="ORF">MKS88_002721</name>
</gene>
<accession>A0ACB9Y8H3</accession>
<comment type="caution">
    <text evidence="1">The sequence shown here is derived from an EMBL/GenBank/DDBJ whole genome shotgun (WGS) entry which is preliminary data.</text>
</comment>
<protein>
    <submittedName>
        <fullName evidence="1">Uncharacterized protein</fullName>
    </submittedName>
</protein>
<reference evidence="1" key="1">
    <citation type="submission" date="2022-06" db="EMBL/GenBank/DDBJ databases">
        <title>The First Complete Genome of the Simian Malaria Parasite Plasmodium brasilianum.</title>
        <authorList>
            <person name="Bajic M."/>
            <person name="Ravishankar S."/>
        </authorList>
    </citation>
    <scope>NUCLEOTIDE SEQUENCE</scope>
    <source>
        <strain evidence="1">Bolivian I</strain>
    </source>
</reference>
<proteinExistence type="predicted"/>
<dbReference type="EMBL" id="CM043777">
    <property type="protein sequence ID" value="KAI4838247.1"/>
    <property type="molecule type" value="Genomic_DNA"/>
</dbReference>
<organism evidence="1 2">
    <name type="scientific">Plasmodium brasilianum</name>
    <dbReference type="NCBI Taxonomy" id="5824"/>
    <lineage>
        <taxon>Eukaryota</taxon>
        <taxon>Sar</taxon>
        <taxon>Alveolata</taxon>
        <taxon>Apicomplexa</taxon>
        <taxon>Aconoidasida</taxon>
        <taxon>Haemosporida</taxon>
        <taxon>Plasmodiidae</taxon>
        <taxon>Plasmodium</taxon>
        <taxon>Plasmodium (Plasmodium)</taxon>
    </lineage>
</organism>
<keyword evidence="2" id="KW-1185">Reference proteome</keyword>